<keyword evidence="1" id="KW-0067">ATP-binding</keyword>
<evidence type="ECO:0000313" key="2">
    <source>
        <dbReference type="Proteomes" id="UP001377168"/>
    </source>
</evidence>
<proteinExistence type="predicted"/>
<accession>A0ACC6PTG7</accession>
<name>A0ACC6PTG7_9ACTN</name>
<keyword evidence="1" id="KW-0547">Nucleotide-binding</keyword>
<sequence length="598" mass="63636">MAAEKAALGEILRPIKGRLRLAVAAQAVSAIAGVVPFIAIAELGRVLLDNEPDRSDQAWTITAIGAGALLVRLIFMLAAGALTHFADNELQLHIRRGLVARLARVPLGWFSERNSGTVKKAVQDDVDAMHHMIAHSMLEMTSATVVPAASLAYLFWVDWQMTLVTIAPLVIGLGLYSITMAGMAKHLPDYDRAMGAINGSAVEFVQGISVVKTFGQSRRAHQKFRDAADDFAAFFLSWVRSTLNSKAAAEIVLSPIAVLVAVITGGAIFVTDGRLAGVDLLPFALLGIGLTAPVLALFYASYELRFAKAAAERVSEVMNAEELPVAESPRTPSGHHVSYQNVRFSYDGKKEAVAGVDLELAPGTVTALVGPSGSGKSTLATLLPRFGDVTGGSLSIGGVDIRELALDDLYRRVAFVFQDVRLTQGTVADNIRMARPDATAAEVADAARAACVHDVIEALPRGYDSVVGEDARFSGGQAQRVSIARALLADTPVIVLDEAAAYADPQSEAAVQDALSELTRGKIVLLIAHRLSTVVDADQIAVLEDGKIVERGTHTELVAREGRYARMWHAHERNSAWQPHRPTPATTVSAVPAGGTSR</sequence>
<reference evidence="1" key="1">
    <citation type="submission" date="2024-03" db="EMBL/GenBank/DDBJ databases">
        <title>Novel Streptomyces species of biotechnological and ecological value are a feature of Machair soil.</title>
        <authorList>
            <person name="Prole J.R."/>
            <person name="Goodfellow M."/>
            <person name="Allenby N."/>
            <person name="Ward A.C."/>
        </authorList>
    </citation>
    <scope>NUCLEOTIDE SEQUENCE</scope>
    <source>
        <strain evidence="1">MS2.AVA.5</strain>
    </source>
</reference>
<comment type="caution">
    <text evidence="1">The sequence shown here is derived from an EMBL/GenBank/DDBJ whole genome shotgun (WGS) entry which is preliminary data.</text>
</comment>
<keyword evidence="2" id="KW-1185">Reference proteome</keyword>
<evidence type="ECO:0000313" key="1">
    <source>
        <dbReference type="EMBL" id="MEJ8634758.1"/>
    </source>
</evidence>
<protein>
    <submittedName>
        <fullName evidence="1">ABC transporter ATP-binding protein</fullName>
    </submittedName>
</protein>
<dbReference type="Proteomes" id="UP001377168">
    <property type="component" value="Unassembled WGS sequence"/>
</dbReference>
<organism evidence="1 2">
    <name type="scientific">Streptomyces achmelvichensis</name>
    <dbReference type="NCBI Taxonomy" id="3134111"/>
    <lineage>
        <taxon>Bacteria</taxon>
        <taxon>Bacillati</taxon>
        <taxon>Actinomycetota</taxon>
        <taxon>Actinomycetes</taxon>
        <taxon>Kitasatosporales</taxon>
        <taxon>Streptomycetaceae</taxon>
        <taxon>Streptomyces</taxon>
    </lineage>
</organism>
<dbReference type="EMBL" id="JBBKAJ010000022">
    <property type="protein sequence ID" value="MEJ8634758.1"/>
    <property type="molecule type" value="Genomic_DNA"/>
</dbReference>
<gene>
    <name evidence="1" type="ORF">WKI67_15290</name>
</gene>